<dbReference type="RefSeq" id="WP_210002028.1">
    <property type="nucleotide sequence ID" value="NZ_BAAAJY010000001.1"/>
</dbReference>
<protein>
    <submittedName>
        <fullName evidence="2">Uncharacterized protein</fullName>
    </submittedName>
</protein>
<evidence type="ECO:0000256" key="1">
    <source>
        <dbReference type="SAM" id="MobiDB-lite"/>
    </source>
</evidence>
<feature type="region of interest" description="Disordered" evidence="1">
    <location>
        <begin position="1"/>
        <end position="28"/>
    </location>
</feature>
<keyword evidence="3" id="KW-1185">Reference proteome</keyword>
<evidence type="ECO:0000313" key="3">
    <source>
        <dbReference type="Proteomes" id="UP001296993"/>
    </source>
</evidence>
<organism evidence="2 3">
    <name type="scientific">Paeniglutamicibacter kerguelensis</name>
    <dbReference type="NCBI Taxonomy" id="254788"/>
    <lineage>
        <taxon>Bacteria</taxon>
        <taxon>Bacillati</taxon>
        <taxon>Actinomycetota</taxon>
        <taxon>Actinomycetes</taxon>
        <taxon>Micrococcales</taxon>
        <taxon>Micrococcaceae</taxon>
        <taxon>Paeniglutamicibacter</taxon>
    </lineage>
</organism>
<gene>
    <name evidence="2" type="ORF">JOF47_003999</name>
</gene>
<reference evidence="2 3" key="1">
    <citation type="submission" date="2021-03" db="EMBL/GenBank/DDBJ databases">
        <title>Sequencing the genomes of 1000 actinobacteria strains.</title>
        <authorList>
            <person name="Klenk H.-P."/>
        </authorList>
    </citation>
    <scope>NUCLEOTIDE SEQUENCE [LARGE SCALE GENOMIC DNA]</scope>
    <source>
        <strain evidence="2 3">DSM 15797</strain>
    </source>
</reference>
<dbReference type="Proteomes" id="UP001296993">
    <property type="component" value="Unassembled WGS sequence"/>
</dbReference>
<dbReference type="EMBL" id="JAGIOF010000003">
    <property type="protein sequence ID" value="MBP2388426.1"/>
    <property type="molecule type" value="Genomic_DNA"/>
</dbReference>
<comment type="caution">
    <text evidence="2">The sequence shown here is derived from an EMBL/GenBank/DDBJ whole genome shotgun (WGS) entry which is preliminary data.</text>
</comment>
<evidence type="ECO:0000313" key="2">
    <source>
        <dbReference type="EMBL" id="MBP2388426.1"/>
    </source>
</evidence>
<sequence>MRYQWLHNGKNMSRATGKTYTPTAKDHGNKLSARVHASVLGVRPLVHGLRADSVRRIWHFVRARRESERHRRVRSPLTASHSTFKPKVSVKYTWLRNGKAKSMSTGKTYKLTRTDRGKRISVCITGTFPGYKAATKTSASLHVR</sequence>
<name>A0ABS4XJ85_9MICC</name>
<feature type="compositionally biased region" description="Polar residues" evidence="1">
    <location>
        <begin position="10"/>
        <end position="22"/>
    </location>
</feature>
<dbReference type="Gene3D" id="2.60.40.2700">
    <property type="match status" value="2"/>
</dbReference>
<accession>A0ABS4XJ85</accession>
<proteinExistence type="predicted"/>